<sequence>MNIRQLAGKLQSVREANPLAHNITNVVGREWAIKGVDAGTGGGGAAERIEG</sequence>
<dbReference type="EMBL" id="JBHSMH010000008">
    <property type="protein sequence ID" value="MFC5468238.1"/>
    <property type="molecule type" value="Genomic_DNA"/>
</dbReference>
<proteinExistence type="predicted"/>
<keyword evidence="2" id="KW-1185">Reference proteome</keyword>
<reference evidence="2" key="1">
    <citation type="journal article" date="2019" name="Int. J. Syst. Evol. Microbiol.">
        <title>The Global Catalogue of Microorganisms (GCM) 10K type strain sequencing project: providing services to taxonomists for standard genome sequencing and annotation.</title>
        <authorList>
            <consortium name="The Broad Institute Genomics Platform"/>
            <consortium name="The Broad Institute Genome Sequencing Center for Infectious Disease"/>
            <person name="Wu L."/>
            <person name="Ma J."/>
        </authorList>
    </citation>
    <scope>NUCLEOTIDE SEQUENCE [LARGE SCALE GENOMIC DNA]</scope>
    <source>
        <strain evidence="2">CCUG 57113</strain>
    </source>
</reference>
<dbReference type="Proteomes" id="UP001596105">
    <property type="component" value="Unassembled WGS sequence"/>
</dbReference>
<gene>
    <name evidence="1" type="ORF">ACFPPD_05860</name>
</gene>
<organism evidence="1 2">
    <name type="scientific">Cohnella suwonensis</name>
    <dbReference type="NCBI Taxonomy" id="696072"/>
    <lineage>
        <taxon>Bacteria</taxon>
        <taxon>Bacillati</taxon>
        <taxon>Bacillota</taxon>
        <taxon>Bacilli</taxon>
        <taxon>Bacillales</taxon>
        <taxon>Paenibacillaceae</taxon>
        <taxon>Cohnella</taxon>
    </lineage>
</organism>
<protein>
    <submittedName>
        <fullName evidence="1">Uncharacterized protein</fullName>
    </submittedName>
</protein>
<name>A0ABW0LQS7_9BACL</name>
<comment type="caution">
    <text evidence="1">The sequence shown here is derived from an EMBL/GenBank/DDBJ whole genome shotgun (WGS) entry which is preliminary data.</text>
</comment>
<evidence type="ECO:0000313" key="2">
    <source>
        <dbReference type="Proteomes" id="UP001596105"/>
    </source>
</evidence>
<dbReference type="RefSeq" id="WP_209750224.1">
    <property type="nucleotide sequence ID" value="NZ_JBHSMH010000008.1"/>
</dbReference>
<accession>A0ABW0LQS7</accession>
<evidence type="ECO:0000313" key="1">
    <source>
        <dbReference type="EMBL" id="MFC5468238.1"/>
    </source>
</evidence>